<protein>
    <submittedName>
        <fullName evidence="1">Methyltransferase type 11</fullName>
    </submittedName>
</protein>
<accession>A0A2G8T326</accession>
<name>A0A2G8T326_9BURK</name>
<gene>
    <name evidence="1" type="ORF">CR103_07280</name>
</gene>
<comment type="caution">
    <text evidence="1">The sequence shown here is derived from an EMBL/GenBank/DDBJ whole genome shotgun (WGS) entry which is preliminary data.</text>
</comment>
<dbReference type="EMBL" id="PDOB01000008">
    <property type="protein sequence ID" value="PIL40456.1"/>
    <property type="molecule type" value="Genomic_DNA"/>
</dbReference>
<keyword evidence="2" id="KW-1185">Reference proteome</keyword>
<dbReference type="CDD" id="cd02440">
    <property type="entry name" value="AdoMet_MTases"/>
    <property type="match status" value="1"/>
</dbReference>
<proteinExistence type="predicted"/>
<dbReference type="PANTHER" id="PTHR43861">
    <property type="entry name" value="TRANS-ACONITATE 2-METHYLTRANSFERASE-RELATED"/>
    <property type="match status" value="1"/>
</dbReference>
<dbReference type="GO" id="GO:0032259">
    <property type="term" value="P:methylation"/>
    <property type="evidence" value="ECO:0007669"/>
    <property type="project" value="UniProtKB-KW"/>
</dbReference>
<keyword evidence="1" id="KW-0489">Methyltransferase</keyword>
<sequence length="439" mass="47382">MSDLFYKAFEDRYRGSREIIAGRLRAYLPFLEPLAALYAPARALDIGCGRGEWLEVAGAAGFEAFGVDIDDGMLAACRERGLAVRTADGLQTLRAMADASLAMVSAFHVVEHIAFDDVRALIAEALRVLQPGGLLILETPNPENIGVGANSFYRDPSHLRPLPPELLSFAAEHAGYARQLVVRLQEPPELHGNVPIGVRHVLEGVSPDYAVVAQKAAPPGLMKGFDAVFGKTYGLSLGQLSHRYDDQAARQRGALDTAGSHALQALDQLAAVRVSVVGLSVHVMQNHQDISDAAARLDARMARADELQREFNAVLASRSWRITAPLRDASLKAQRLRAALHEAVRSGTVGASLKARVKNAARALGRAVLRNPDAKRAARAVLSRMPSLRARLREMMVQAPVAPGAPPPANQQLADLSPRAQRLYAGLKQAQQTLEKEAN</sequence>
<dbReference type="SUPFAM" id="SSF53335">
    <property type="entry name" value="S-adenosyl-L-methionine-dependent methyltransferases"/>
    <property type="match status" value="1"/>
</dbReference>
<keyword evidence="1" id="KW-0808">Transferase</keyword>
<dbReference type="Proteomes" id="UP000228593">
    <property type="component" value="Unassembled WGS sequence"/>
</dbReference>
<dbReference type="Gene3D" id="3.40.50.150">
    <property type="entry name" value="Vaccinia Virus protein VP39"/>
    <property type="match status" value="1"/>
</dbReference>
<dbReference type="GO" id="GO:0008168">
    <property type="term" value="F:methyltransferase activity"/>
    <property type="evidence" value="ECO:0007669"/>
    <property type="project" value="UniProtKB-KW"/>
</dbReference>
<dbReference type="RefSeq" id="WP_099915336.1">
    <property type="nucleotide sequence ID" value="NZ_BMHS01000031.1"/>
</dbReference>
<dbReference type="Pfam" id="PF13489">
    <property type="entry name" value="Methyltransf_23"/>
    <property type="match status" value="1"/>
</dbReference>
<reference evidence="1 2" key="1">
    <citation type="submission" date="2017-10" db="EMBL/GenBank/DDBJ databases">
        <title>Massilia psychrophilum sp. nov., a novel purple-pigmented bacterium isolated from Tianshan glacier, Xinjiang Municipality, China.</title>
        <authorList>
            <person name="Wang H."/>
        </authorList>
    </citation>
    <scope>NUCLEOTIDE SEQUENCE [LARGE SCALE GENOMIC DNA]</scope>
    <source>
        <strain evidence="1 2">JCM 30813</strain>
    </source>
</reference>
<dbReference type="OrthoDB" id="9816564at2"/>
<evidence type="ECO:0000313" key="1">
    <source>
        <dbReference type="EMBL" id="PIL40456.1"/>
    </source>
</evidence>
<dbReference type="InterPro" id="IPR029063">
    <property type="entry name" value="SAM-dependent_MTases_sf"/>
</dbReference>
<evidence type="ECO:0000313" key="2">
    <source>
        <dbReference type="Proteomes" id="UP000228593"/>
    </source>
</evidence>
<organism evidence="1 2">
    <name type="scientific">Massilia psychrophila</name>
    <dbReference type="NCBI Taxonomy" id="1603353"/>
    <lineage>
        <taxon>Bacteria</taxon>
        <taxon>Pseudomonadati</taxon>
        <taxon>Pseudomonadota</taxon>
        <taxon>Betaproteobacteria</taxon>
        <taxon>Burkholderiales</taxon>
        <taxon>Oxalobacteraceae</taxon>
        <taxon>Telluria group</taxon>
        <taxon>Massilia</taxon>
    </lineage>
</organism>
<dbReference type="AlphaFoldDB" id="A0A2G8T326"/>